<dbReference type="SUPFAM" id="SSF55060">
    <property type="entry name" value="GHMP Kinase, C-terminal domain"/>
    <property type="match status" value="1"/>
</dbReference>
<feature type="domain" description="GHMP kinase N-terminal" evidence="10">
    <location>
        <begin position="59"/>
        <end position="129"/>
    </location>
</feature>
<dbReference type="InterPro" id="IPR020568">
    <property type="entry name" value="Ribosomal_Su5_D2-typ_SF"/>
</dbReference>
<organism evidence="12 13">
    <name type="scientific">Limosilactobacillus equigenerosi DSM 18793 = JCM 14505</name>
    <dbReference type="NCBI Taxonomy" id="1423742"/>
    <lineage>
        <taxon>Bacteria</taxon>
        <taxon>Bacillati</taxon>
        <taxon>Bacillota</taxon>
        <taxon>Bacilli</taxon>
        <taxon>Lactobacillales</taxon>
        <taxon>Lactobacillaceae</taxon>
        <taxon>Limosilactobacillus</taxon>
    </lineage>
</organism>
<dbReference type="PANTHER" id="PTHR43290:SF2">
    <property type="entry name" value="MEVALONATE KINASE"/>
    <property type="match status" value="1"/>
</dbReference>
<evidence type="ECO:0000256" key="4">
    <source>
        <dbReference type="ARBA" id="ARBA00022741"/>
    </source>
</evidence>
<evidence type="ECO:0000313" key="12">
    <source>
        <dbReference type="EMBL" id="KRL94018.1"/>
    </source>
</evidence>
<dbReference type="InterPro" id="IPR036554">
    <property type="entry name" value="GHMP_kinase_C_sf"/>
</dbReference>
<comment type="pathway">
    <text evidence="9">Isoprenoid biosynthesis; isopentenyl diphosphate biosynthesis via mevalonate pathway; isopentenyl diphosphate from (R)-mevalonate: step 1/3.</text>
</comment>
<keyword evidence="1" id="KW-0963">Cytoplasm</keyword>
<dbReference type="NCBIfam" id="TIGR00549">
    <property type="entry name" value="mevalon_kin"/>
    <property type="match status" value="1"/>
</dbReference>
<keyword evidence="4" id="KW-0547">Nucleotide-binding</keyword>
<dbReference type="InterPro" id="IPR013750">
    <property type="entry name" value="GHMP_kinase_C_dom"/>
</dbReference>
<dbReference type="UniPathway" id="UPA00057">
    <property type="reaction ID" value="UER00098"/>
</dbReference>
<evidence type="ECO:0000256" key="5">
    <source>
        <dbReference type="ARBA" id="ARBA00022777"/>
    </source>
</evidence>
<evidence type="ECO:0000256" key="1">
    <source>
        <dbReference type="ARBA" id="ARBA00022490"/>
    </source>
</evidence>
<dbReference type="STRING" id="417373.GCA_001570685_00581"/>
<dbReference type="InterPro" id="IPR006204">
    <property type="entry name" value="GHMP_kinase_N_dom"/>
</dbReference>
<dbReference type="Proteomes" id="UP000051084">
    <property type="component" value="Unassembled WGS sequence"/>
</dbReference>
<proteinExistence type="predicted"/>
<gene>
    <name evidence="12" type="ORF">FC21_GL001490</name>
</gene>
<keyword evidence="13" id="KW-1185">Reference proteome</keyword>
<evidence type="ECO:0000256" key="6">
    <source>
        <dbReference type="ARBA" id="ARBA00022840"/>
    </source>
</evidence>
<dbReference type="GO" id="GO:0005524">
    <property type="term" value="F:ATP binding"/>
    <property type="evidence" value="ECO:0007669"/>
    <property type="project" value="UniProtKB-KW"/>
</dbReference>
<evidence type="ECO:0000256" key="7">
    <source>
        <dbReference type="ARBA" id="ARBA00022842"/>
    </source>
</evidence>
<sequence>MVYQQPAIALPLTQIQTVAELMPATSGQILYSEYYTGNWHHLPASMRGIYTLIERLTIHFDAIDDPWKLIITSDIPHERGMGSSAAAAVAITRAFFDYYSTPLTTTELLAWANIEETETHRNPSGIDAATVSATEPLWYQKGTSATTFPLNLSGTIVIADTGIKGATKEAILAVKQQLQADGNAQPLIEHLGQLAHQAKAAITANHLTTLGTILNAAHQDLANLNVSSPELDHLVHVARQAGALGAKLTGGGRGGCMLALAKTTAEAQQIAASLRQAGADRTWLQPLKGATIHG</sequence>
<dbReference type="Pfam" id="PF08544">
    <property type="entry name" value="GHMP_kinases_C"/>
    <property type="match status" value="1"/>
</dbReference>
<evidence type="ECO:0000259" key="11">
    <source>
        <dbReference type="Pfam" id="PF08544"/>
    </source>
</evidence>
<dbReference type="GO" id="GO:0019287">
    <property type="term" value="P:isopentenyl diphosphate biosynthetic process, mevalonate pathway"/>
    <property type="evidence" value="ECO:0007669"/>
    <property type="project" value="UniProtKB-UniPathway"/>
</dbReference>
<dbReference type="PRINTS" id="PR00959">
    <property type="entry name" value="MEVGALKINASE"/>
</dbReference>
<comment type="caution">
    <text evidence="12">The sequence shown here is derived from an EMBL/GenBank/DDBJ whole genome shotgun (WGS) entry which is preliminary data.</text>
</comment>
<dbReference type="PATRIC" id="fig|1423742.4.peg.1544"/>
<evidence type="ECO:0000256" key="8">
    <source>
        <dbReference type="ARBA" id="ARBA00023098"/>
    </source>
</evidence>
<dbReference type="PANTHER" id="PTHR43290">
    <property type="entry name" value="MEVALONATE KINASE"/>
    <property type="match status" value="1"/>
</dbReference>
<dbReference type="AlphaFoldDB" id="A0A0R1USQ5"/>
<evidence type="ECO:0000256" key="3">
    <source>
        <dbReference type="ARBA" id="ARBA00022679"/>
    </source>
</evidence>
<reference evidence="12 13" key="1">
    <citation type="journal article" date="2015" name="Genome Announc.">
        <title>Expanding the biotechnology potential of lactobacilli through comparative genomics of 213 strains and associated genera.</title>
        <authorList>
            <person name="Sun Z."/>
            <person name="Harris H.M."/>
            <person name="McCann A."/>
            <person name="Guo C."/>
            <person name="Argimon S."/>
            <person name="Zhang W."/>
            <person name="Yang X."/>
            <person name="Jeffery I.B."/>
            <person name="Cooney J.C."/>
            <person name="Kagawa T.F."/>
            <person name="Liu W."/>
            <person name="Song Y."/>
            <person name="Salvetti E."/>
            <person name="Wrobel A."/>
            <person name="Rasinkangas P."/>
            <person name="Parkhill J."/>
            <person name="Rea M.C."/>
            <person name="O'Sullivan O."/>
            <person name="Ritari J."/>
            <person name="Douillard F.P."/>
            <person name="Paul Ross R."/>
            <person name="Yang R."/>
            <person name="Briner A.E."/>
            <person name="Felis G.E."/>
            <person name="de Vos W.M."/>
            <person name="Barrangou R."/>
            <person name="Klaenhammer T.R."/>
            <person name="Caufield P.W."/>
            <person name="Cui Y."/>
            <person name="Zhang H."/>
            <person name="O'Toole P.W."/>
        </authorList>
    </citation>
    <scope>NUCLEOTIDE SEQUENCE [LARGE SCALE GENOMIC DNA]</scope>
    <source>
        <strain evidence="12 13">DSM 18793</strain>
    </source>
</reference>
<keyword evidence="2" id="KW-0444">Lipid biosynthesis</keyword>
<evidence type="ECO:0000259" key="10">
    <source>
        <dbReference type="Pfam" id="PF00288"/>
    </source>
</evidence>
<feature type="domain" description="GHMP kinase C-terminal" evidence="11">
    <location>
        <begin position="199"/>
        <end position="279"/>
    </location>
</feature>
<dbReference type="GO" id="GO:0005829">
    <property type="term" value="C:cytosol"/>
    <property type="evidence" value="ECO:0007669"/>
    <property type="project" value="TreeGrafter"/>
</dbReference>
<keyword evidence="7" id="KW-0460">Magnesium</keyword>
<dbReference type="GO" id="GO:0004496">
    <property type="term" value="F:mevalonate kinase activity"/>
    <property type="evidence" value="ECO:0007669"/>
    <property type="project" value="InterPro"/>
</dbReference>
<name>A0A0R1USQ5_9LACO</name>
<accession>A0A0R1USQ5</accession>
<evidence type="ECO:0000256" key="9">
    <source>
        <dbReference type="ARBA" id="ARBA00029438"/>
    </source>
</evidence>
<evidence type="ECO:0000313" key="13">
    <source>
        <dbReference type="Proteomes" id="UP000051084"/>
    </source>
</evidence>
<dbReference type="InterPro" id="IPR014721">
    <property type="entry name" value="Ribsml_uS5_D2-typ_fold_subgr"/>
</dbReference>
<evidence type="ECO:0000256" key="2">
    <source>
        <dbReference type="ARBA" id="ARBA00022516"/>
    </source>
</evidence>
<dbReference type="Gene3D" id="3.30.230.10">
    <property type="match status" value="1"/>
</dbReference>
<dbReference type="Pfam" id="PF00288">
    <property type="entry name" value="GHMP_kinases_N"/>
    <property type="match status" value="1"/>
</dbReference>
<keyword evidence="8" id="KW-0443">Lipid metabolism</keyword>
<keyword evidence="3" id="KW-0808">Transferase</keyword>
<dbReference type="SUPFAM" id="SSF54211">
    <property type="entry name" value="Ribosomal protein S5 domain 2-like"/>
    <property type="match status" value="1"/>
</dbReference>
<keyword evidence="6" id="KW-0067">ATP-binding</keyword>
<dbReference type="EMBL" id="AZGC01000039">
    <property type="protein sequence ID" value="KRL94018.1"/>
    <property type="molecule type" value="Genomic_DNA"/>
</dbReference>
<keyword evidence="5 12" id="KW-0418">Kinase</keyword>
<dbReference type="InterPro" id="IPR006205">
    <property type="entry name" value="Mev_gal_kin"/>
</dbReference>
<protein>
    <submittedName>
        <fullName evidence="12">Putative mevalonate kinase</fullName>
    </submittedName>
</protein>
<dbReference type="Gene3D" id="3.30.70.890">
    <property type="entry name" value="GHMP kinase, C-terminal domain"/>
    <property type="match status" value="1"/>
</dbReference>